<evidence type="ECO:0000256" key="6">
    <source>
        <dbReference type="ARBA" id="ARBA00015551"/>
    </source>
</evidence>
<keyword evidence="13" id="KW-0238">DNA-binding</keyword>
<evidence type="ECO:0000256" key="17">
    <source>
        <dbReference type="ARBA" id="ARBA00074353"/>
    </source>
</evidence>
<keyword evidence="23" id="KW-1185">Reference proteome</keyword>
<dbReference type="GO" id="GO:0097505">
    <property type="term" value="C:Rad6-Rad18 complex"/>
    <property type="evidence" value="ECO:0007669"/>
    <property type="project" value="TreeGrafter"/>
</dbReference>
<feature type="compositionally biased region" description="Low complexity" evidence="20">
    <location>
        <begin position="141"/>
        <end position="157"/>
    </location>
</feature>
<evidence type="ECO:0000256" key="10">
    <source>
        <dbReference type="ARBA" id="ARBA00022771"/>
    </source>
</evidence>
<evidence type="ECO:0000256" key="15">
    <source>
        <dbReference type="ARBA" id="ARBA00023242"/>
    </source>
</evidence>
<comment type="subcellular location">
    <subcellularLocation>
        <location evidence="2">Nucleus</location>
    </subcellularLocation>
</comment>
<accession>A0A5M3N2A4</accession>
<evidence type="ECO:0000256" key="14">
    <source>
        <dbReference type="ARBA" id="ARBA00023204"/>
    </source>
</evidence>
<dbReference type="InterPro" id="IPR003034">
    <property type="entry name" value="SAP_dom"/>
</dbReference>
<reference evidence="23" key="1">
    <citation type="journal article" date="2012" name="Science">
        <title>The Paleozoic origin of enzymatic lignin decomposition reconstructed from 31 fungal genomes.</title>
        <authorList>
            <person name="Floudas D."/>
            <person name="Binder M."/>
            <person name="Riley R."/>
            <person name="Barry K."/>
            <person name="Blanchette R.A."/>
            <person name="Henrissat B."/>
            <person name="Martinez A.T."/>
            <person name="Otillar R."/>
            <person name="Spatafora J.W."/>
            <person name="Yadav J.S."/>
            <person name="Aerts A."/>
            <person name="Benoit I."/>
            <person name="Boyd A."/>
            <person name="Carlson A."/>
            <person name="Copeland A."/>
            <person name="Coutinho P.M."/>
            <person name="de Vries R.P."/>
            <person name="Ferreira P."/>
            <person name="Findley K."/>
            <person name="Foster B."/>
            <person name="Gaskell J."/>
            <person name="Glotzer D."/>
            <person name="Gorecki P."/>
            <person name="Heitman J."/>
            <person name="Hesse C."/>
            <person name="Hori C."/>
            <person name="Igarashi K."/>
            <person name="Jurgens J.A."/>
            <person name="Kallen N."/>
            <person name="Kersten P."/>
            <person name="Kohler A."/>
            <person name="Kuees U."/>
            <person name="Kumar T.K.A."/>
            <person name="Kuo A."/>
            <person name="LaButti K."/>
            <person name="Larrondo L.F."/>
            <person name="Lindquist E."/>
            <person name="Ling A."/>
            <person name="Lombard V."/>
            <person name="Lucas S."/>
            <person name="Lundell T."/>
            <person name="Martin R."/>
            <person name="McLaughlin D.J."/>
            <person name="Morgenstern I."/>
            <person name="Morin E."/>
            <person name="Murat C."/>
            <person name="Nagy L.G."/>
            <person name="Nolan M."/>
            <person name="Ohm R.A."/>
            <person name="Patyshakuliyeva A."/>
            <person name="Rokas A."/>
            <person name="Ruiz-Duenas F.J."/>
            <person name="Sabat G."/>
            <person name="Salamov A."/>
            <person name="Samejima M."/>
            <person name="Schmutz J."/>
            <person name="Slot J.C."/>
            <person name="St John F."/>
            <person name="Stenlid J."/>
            <person name="Sun H."/>
            <person name="Sun S."/>
            <person name="Syed K."/>
            <person name="Tsang A."/>
            <person name="Wiebenga A."/>
            <person name="Young D."/>
            <person name="Pisabarro A."/>
            <person name="Eastwood D.C."/>
            <person name="Martin F."/>
            <person name="Cullen D."/>
            <person name="Grigoriev I.V."/>
            <person name="Hibbett D.S."/>
        </authorList>
    </citation>
    <scope>NUCLEOTIDE SEQUENCE [LARGE SCALE GENOMIC DNA]</scope>
    <source>
        <strain evidence="23">RWD-64-598 SS2</strain>
    </source>
</reference>
<evidence type="ECO:0000256" key="3">
    <source>
        <dbReference type="ARBA" id="ARBA00004906"/>
    </source>
</evidence>
<dbReference type="InterPro" id="IPR013083">
    <property type="entry name" value="Znf_RING/FYVE/PHD"/>
</dbReference>
<dbReference type="InterPro" id="IPR039577">
    <property type="entry name" value="Rad18"/>
</dbReference>
<dbReference type="InterPro" id="IPR004580">
    <property type="entry name" value="Rad18_fungi"/>
</dbReference>
<evidence type="ECO:0000256" key="5">
    <source>
        <dbReference type="ARBA" id="ARBA00012483"/>
    </source>
</evidence>
<evidence type="ECO:0000256" key="11">
    <source>
        <dbReference type="ARBA" id="ARBA00022786"/>
    </source>
</evidence>
<evidence type="ECO:0000256" key="18">
    <source>
        <dbReference type="ARBA" id="ARBA00082369"/>
    </source>
</evidence>
<dbReference type="EC" id="2.3.2.27" evidence="5"/>
<dbReference type="OrthoDB" id="9049620at2759"/>
<evidence type="ECO:0000256" key="19">
    <source>
        <dbReference type="PROSITE-ProRule" id="PRU00175"/>
    </source>
</evidence>
<dbReference type="Proteomes" id="UP000053558">
    <property type="component" value="Unassembled WGS sequence"/>
</dbReference>
<dbReference type="Gene3D" id="3.30.160.60">
    <property type="entry name" value="Classic Zinc Finger"/>
    <property type="match status" value="1"/>
</dbReference>
<dbReference type="NCBIfam" id="TIGR00599">
    <property type="entry name" value="rad18"/>
    <property type="match status" value="1"/>
</dbReference>
<evidence type="ECO:0000313" key="22">
    <source>
        <dbReference type="EMBL" id="EIW85498.1"/>
    </source>
</evidence>
<keyword evidence="10 19" id="KW-0863">Zinc-finger</keyword>
<dbReference type="PROSITE" id="PS50089">
    <property type="entry name" value="ZF_RING_2"/>
    <property type="match status" value="1"/>
</dbReference>
<dbReference type="RefSeq" id="XP_007764966.1">
    <property type="nucleotide sequence ID" value="XM_007766776.1"/>
</dbReference>
<keyword evidence="11" id="KW-0833">Ubl conjugation pathway</keyword>
<evidence type="ECO:0000259" key="21">
    <source>
        <dbReference type="PROSITE" id="PS50089"/>
    </source>
</evidence>
<keyword evidence="15" id="KW-0539">Nucleus</keyword>
<evidence type="ECO:0000256" key="20">
    <source>
        <dbReference type="SAM" id="MobiDB-lite"/>
    </source>
</evidence>
<dbReference type="InterPro" id="IPR006642">
    <property type="entry name" value="Rad18_UBZ4"/>
</dbReference>
<dbReference type="Pfam" id="PF13923">
    <property type="entry name" value="zf-C3HC4_2"/>
    <property type="match status" value="1"/>
</dbReference>
<feature type="region of interest" description="Disordered" evidence="20">
    <location>
        <begin position="371"/>
        <end position="421"/>
    </location>
</feature>
<dbReference type="PANTHER" id="PTHR14134">
    <property type="entry name" value="E3 UBIQUITIN-PROTEIN LIGASE RAD18"/>
    <property type="match status" value="1"/>
</dbReference>
<evidence type="ECO:0000256" key="16">
    <source>
        <dbReference type="ARBA" id="ARBA00031783"/>
    </source>
</evidence>
<evidence type="ECO:0000256" key="4">
    <source>
        <dbReference type="ARBA" id="ARBA00009506"/>
    </source>
</evidence>
<comment type="catalytic activity">
    <reaction evidence="1">
        <text>S-ubiquitinyl-[E2 ubiquitin-conjugating enzyme]-L-cysteine + [acceptor protein]-L-lysine = [E2 ubiquitin-conjugating enzyme]-L-cysteine + N(6)-ubiquitinyl-[acceptor protein]-L-lysine.</text>
        <dbReference type="EC" id="2.3.2.27"/>
    </reaction>
</comment>
<evidence type="ECO:0000256" key="8">
    <source>
        <dbReference type="ARBA" id="ARBA00022723"/>
    </source>
</evidence>
<protein>
    <recommendedName>
        <fullName evidence="6">Postreplication repair E3 ubiquitin-protein ligase RAD18</fullName>
        <ecNumber evidence="5">2.3.2.27</ecNumber>
    </recommendedName>
    <alternativeName>
        <fullName evidence="17">Postreplication repair E3 ubiquitin-protein ligase rad18</fullName>
    </alternativeName>
    <alternativeName>
        <fullName evidence="16 18">RING-type E3 ubiquitin transferase RAD18</fullName>
    </alternativeName>
</protein>
<dbReference type="GO" id="GO:0005634">
    <property type="term" value="C:nucleus"/>
    <property type="evidence" value="ECO:0007669"/>
    <property type="project" value="UniProtKB-SubCell"/>
</dbReference>
<feature type="compositionally biased region" description="Basic and acidic residues" evidence="20">
    <location>
        <begin position="261"/>
        <end position="272"/>
    </location>
</feature>
<dbReference type="UniPathway" id="UPA00143"/>
<feature type="region of interest" description="Disordered" evidence="20">
    <location>
        <begin position="214"/>
        <end position="284"/>
    </location>
</feature>
<dbReference type="GO" id="GO:0003697">
    <property type="term" value="F:single-stranded DNA binding"/>
    <property type="evidence" value="ECO:0007669"/>
    <property type="project" value="InterPro"/>
</dbReference>
<proteinExistence type="inferred from homology"/>
<keyword evidence="14" id="KW-0234">DNA repair</keyword>
<dbReference type="PANTHER" id="PTHR14134:SF2">
    <property type="entry name" value="E3 UBIQUITIN-PROTEIN LIGASE RAD18"/>
    <property type="match status" value="1"/>
</dbReference>
<sequence>MMDVPDPSDFPTPDLRALDASLRCTICGELYDGPVMLTGCGHCFCSVCVRQHIQRESDCPSCRMKTSEVAFRPNSVLEEVVGAWKEARKHVLDMARVEQTLAARSHASVALQTIPESSNPPSASVTPSSARSLKRKRRNVDYVSDSESSEVVLVDGSPTPKKRPGKVSKVSRANRGSEQPSSDPEEIPLDPNSNEIIDCPMCGKRVPLRSINPHIDSGCKDVGRPPSKISLSPTKARNNNAKTQWSSLFGAGGGSSGGPDSKGKGKGKDRSSPSEIPTERLANASYDVLKDKQIKQLLAEQNLPTTGDRKAWIRRHKHYLIIHNATLDKAMKNRSTFAELRQELKHWEDEKAKKPASAGVSDVVEYTKANDGEFKRLVQEARRNTKKPPPKDASPGISGQSEKTPSPVAPDIPVKSEDMET</sequence>
<dbReference type="SUPFAM" id="SSF57850">
    <property type="entry name" value="RING/U-box"/>
    <property type="match status" value="1"/>
</dbReference>
<evidence type="ECO:0000256" key="13">
    <source>
        <dbReference type="ARBA" id="ARBA00023125"/>
    </source>
</evidence>
<evidence type="ECO:0000256" key="2">
    <source>
        <dbReference type="ARBA" id="ARBA00004123"/>
    </source>
</evidence>
<dbReference type="FunFam" id="3.30.40.10:FF:000172">
    <property type="entry name" value="E3 ubiquitin-protein ligase RAD18"/>
    <property type="match status" value="1"/>
</dbReference>
<feature type="compositionally biased region" description="Polar residues" evidence="20">
    <location>
        <begin position="229"/>
        <end position="245"/>
    </location>
</feature>
<dbReference type="SMART" id="SM00513">
    <property type="entry name" value="SAP"/>
    <property type="match status" value="1"/>
</dbReference>
<feature type="region of interest" description="Disordered" evidence="20">
    <location>
        <begin position="112"/>
        <end position="192"/>
    </location>
</feature>
<comment type="pathway">
    <text evidence="3">Protein modification; protein ubiquitination.</text>
</comment>
<keyword evidence="9" id="KW-0227">DNA damage</keyword>
<evidence type="ECO:0000313" key="23">
    <source>
        <dbReference type="Proteomes" id="UP000053558"/>
    </source>
</evidence>
<dbReference type="OMA" id="IPNTGPR"/>
<dbReference type="Gene3D" id="3.30.40.10">
    <property type="entry name" value="Zinc/RING finger domain, C3HC4 (zinc finger)"/>
    <property type="match status" value="1"/>
</dbReference>
<evidence type="ECO:0000256" key="1">
    <source>
        <dbReference type="ARBA" id="ARBA00000900"/>
    </source>
</evidence>
<feature type="domain" description="RING-type" evidence="21">
    <location>
        <begin position="24"/>
        <end position="63"/>
    </location>
</feature>
<dbReference type="InterPro" id="IPR001841">
    <property type="entry name" value="Znf_RING"/>
</dbReference>
<dbReference type="AlphaFoldDB" id="A0A5M3N2A4"/>
<comment type="similarity">
    <text evidence="4">Belongs to the RAD18 family.</text>
</comment>
<organism evidence="22 23">
    <name type="scientific">Coniophora puteana (strain RWD-64-598)</name>
    <name type="common">Brown rot fungus</name>
    <dbReference type="NCBI Taxonomy" id="741705"/>
    <lineage>
        <taxon>Eukaryota</taxon>
        <taxon>Fungi</taxon>
        <taxon>Dikarya</taxon>
        <taxon>Basidiomycota</taxon>
        <taxon>Agaricomycotina</taxon>
        <taxon>Agaricomycetes</taxon>
        <taxon>Agaricomycetidae</taxon>
        <taxon>Boletales</taxon>
        <taxon>Coniophorineae</taxon>
        <taxon>Coniophoraceae</taxon>
        <taxon>Coniophora</taxon>
    </lineage>
</organism>
<dbReference type="PROSITE" id="PS00518">
    <property type="entry name" value="ZF_RING_1"/>
    <property type="match status" value="1"/>
</dbReference>
<feature type="compositionally biased region" description="Basic and acidic residues" evidence="20">
    <location>
        <begin position="371"/>
        <end position="383"/>
    </location>
</feature>
<dbReference type="GO" id="GO:0006281">
    <property type="term" value="P:DNA repair"/>
    <property type="evidence" value="ECO:0007669"/>
    <property type="project" value="UniProtKB-KW"/>
</dbReference>
<name>A0A5M3N2A4_CONPW</name>
<dbReference type="GO" id="GO:0006301">
    <property type="term" value="P:DNA damage tolerance"/>
    <property type="evidence" value="ECO:0007669"/>
    <property type="project" value="InterPro"/>
</dbReference>
<keyword evidence="7" id="KW-0808">Transferase</keyword>
<dbReference type="GO" id="GO:0006513">
    <property type="term" value="P:protein monoubiquitination"/>
    <property type="evidence" value="ECO:0007669"/>
    <property type="project" value="InterPro"/>
</dbReference>
<keyword evidence="12" id="KW-0862">Zinc</keyword>
<dbReference type="KEGG" id="cput:CONPUDRAFT_162684"/>
<keyword evidence="8" id="KW-0479">Metal-binding</keyword>
<evidence type="ECO:0000256" key="9">
    <source>
        <dbReference type="ARBA" id="ARBA00022763"/>
    </source>
</evidence>
<evidence type="ECO:0000256" key="12">
    <source>
        <dbReference type="ARBA" id="ARBA00022833"/>
    </source>
</evidence>
<feature type="compositionally biased region" description="Polar residues" evidence="20">
    <location>
        <begin position="112"/>
        <end position="131"/>
    </location>
</feature>
<dbReference type="SMART" id="SM00184">
    <property type="entry name" value="RING"/>
    <property type="match status" value="1"/>
</dbReference>
<dbReference type="GO" id="GO:0061630">
    <property type="term" value="F:ubiquitin protein ligase activity"/>
    <property type="evidence" value="ECO:0007669"/>
    <property type="project" value="UniProtKB-EC"/>
</dbReference>
<dbReference type="GO" id="GO:0008270">
    <property type="term" value="F:zinc ion binding"/>
    <property type="evidence" value="ECO:0007669"/>
    <property type="project" value="UniProtKB-KW"/>
</dbReference>
<dbReference type="GeneID" id="19204759"/>
<gene>
    <name evidence="22" type="ORF">CONPUDRAFT_162684</name>
</gene>
<dbReference type="InterPro" id="IPR017907">
    <property type="entry name" value="Znf_RING_CS"/>
</dbReference>
<comment type="caution">
    <text evidence="22">The sequence shown here is derived from an EMBL/GenBank/DDBJ whole genome shotgun (WGS) entry which is preliminary data.</text>
</comment>
<evidence type="ECO:0000256" key="7">
    <source>
        <dbReference type="ARBA" id="ARBA00022679"/>
    </source>
</evidence>
<dbReference type="SMART" id="SM00734">
    <property type="entry name" value="ZnF_Rad18"/>
    <property type="match status" value="1"/>
</dbReference>
<dbReference type="EMBL" id="JH711574">
    <property type="protein sequence ID" value="EIW85498.1"/>
    <property type="molecule type" value="Genomic_DNA"/>
</dbReference>